<proteinExistence type="predicted"/>
<protein>
    <recommendedName>
        <fullName evidence="1">PRTase-CE domain-containing protein</fullName>
    </recommendedName>
</protein>
<gene>
    <name evidence="2" type="ORF">BECKDK2373B_GA0170837_11604</name>
</gene>
<dbReference type="InterPro" id="IPR056920">
    <property type="entry name" value="PRTase-CE"/>
</dbReference>
<feature type="domain" description="PRTase-CE" evidence="1">
    <location>
        <begin position="35"/>
        <end position="323"/>
    </location>
</feature>
<name>A0A450TFX5_9GAMM</name>
<dbReference type="EMBL" id="CAADEX010000160">
    <property type="protein sequence ID" value="VFJ66075.1"/>
    <property type="molecule type" value="Genomic_DNA"/>
</dbReference>
<dbReference type="Pfam" id="PF24390">
    <property type="entry name" value="PRTase-CE"/>
    <property type="match status" value="1"/>
</dbReference>
<dbReference type="AlphaFoldDB" id="A0A450TFX5"/>
<reference evidence="2" key="1">
    <citation type="submission" date="2019-02" db="EMBL/GenBank/DDBJ databases">
        <authorList>
            <person name="Gruber-Vodicka R. H."/>
            <person name="Seah K. B. B."/>
        </authorList>
    </citation>
    <scope>NUCLEOTIDE SEQUENCE</scope>
    <source>
        <strain evidence="2">BECK_DK47</strain>
    </source>
</reference>
<organism evidence="2">
    <name type="scientific">Candidatus Kentrum sp. DK</name>
    <dbReference type="NCBI Taxonomy" id="2126562"/>
    <lineage>
        <taxon>Bacteria</taxon>
        <taxon>Pseudomonadati</taxon>
        <taxon>Pseudomonadota</taxon>
        <taxon>Gammaproteobacteria</taxon>
        <taxon>Candidatus Kentrum</taxon>
    </lineage>
</organism>
<accession>A0A450TFX5</accession>
<evidence type="ECO:0000259" key="1">
    <source>
        <dbReference type="Pfam" id="PF24390"/>
    </source>
</evidence>
<sequence>MLSPDEQSPYDRLMAKIKTLNESIWEDRVHHPVLSDWLSNFDSGEDPKTGEQLHALHLLSRFTYFADAEFRELLRALYRDLYKYRVIATLRRENRDMTDTVELNSLFERELETTRFLGIGNPSKSGTHLLYYYRQENELPASLFINPHEIFASDAEGAMRTLRFPNVSRYVFIDDFAGSGDQAKNYSDDTLVPLRKLKPNVILEYHVPVATAAAVKEIKNKTEFDEVRAIFKLDDSFKCFSDRSRYFGDDSEDDAKIDRKFCYEMAEHYGWIIYPSHPLGYDDGQLLLGFHHNTPDNSLPIIWCDASCDPSGKGNQWRPAFRRYHK</sequence>
<evidence type="ECO:0000313" key="2">
    <source>
        <dbReference type="EMBL" id="VFJ66075.1"/>
    </source>
</evidence>